<keyword evidence="2" id="KW-1185">Reference proteome</keyword>
<comment type="caution">
    <text evidence="1">The sequence shown here is derived from an EMBL/GenBank/DDBJ whole genome shotgun (WGS) entry which is preliminary data.</text>
</comment>
<name>A0ABY2N9D8_9LEPT</name>
<dbReference type="EMBL" id="RQGT01000032">
    <property type="protein sequence ID" value="TGM18959.1"/>
    <property type="molecule type" value="Genomic_DNA"/>
</dbReference>
<sequence>MKTINSKFLKISERILLLTLTFLVLNCLAYQEKKEVIEKNQVGEIKEIQDFEVSAPDVSANTLEFTIFQKGEVKYQAKVKKTVSLKRDKNGRLCAVDSQDKCGNYYESLAMGTIATVGIWIPFALVFEWIPAIFKTGESVTEEEVSELKSINQCKLKNGEAVFEYQIGEGRTHKASVANCVATVPLSNEFNSAYDISYSLSVNGELRNKGSLKYSSEGGPFGVIESPRFLAIRKNADKLLAKISAEENRKAQIANKAEREKKVNHCNALIEKLDPYSPIDLSLGKESTCSLTCNKYARIQFPRETYRIIPECNRQCRECWDVLSGKSNASGQQVDYSKFDPKEVRSY</sequence>
<dbReference type="Proteomes" id="UP000297422">
    <property type="component" value="Unassembled WGS sequence"/>
</dbReference>
<evidence type="ECO:0008006" key="3">
    <source>
        <dbReference type="Google" id="ProtNLM"/>
    </source>
</evidence>
<organism evidence="1 2">
    <name type="scientific">Leptospira stimsonii</name>
    <dbReference type="NCBI Taxonomy" id="2202203"/>
    <lineage>
        <taxon>Bacteria</taxon>
        <taxon>Pseudomonadati</taxon>
        <taxon>Spirochaetota</taxon>
        <taxon>Spirochaetia</taxon>
        <taxon>Leptospirales</taxon>
        <taxon>Leptospiraceae</taxon>
        <taxon>Leptospira</taxon>
    </lineage>
</organism>
<reference evidence="2" key="1">
    <citation type="journal article" date="2019" name="PLoS Negl. Trop. Dis.">
        <title>Revisiting the worldwide diversity of Leptospira species in the environment.</title>
        <authorList>
            <person name="Vincent A.T."/>
            <person name="Schiettekatte O."/>
            <person name="Bourhy P."/>
            <person name="Veyrier F.J."/>
            <person name="Picardeau M."/>
        </authorList>
    </citation>
    <scope>NUCLEOTIDE SEQUENCE [LARGE SCALE GENOMIC DNA]</scope>
    <source>
        <strain evidence="2">201702407</strain>
    </source>
</reference>
<evidence type="ECO:0000313" key="1">
    <source>
        <dbReference type="EMBL" id="TGM18959.1"/>
    </source>
</evidence>
<evidence type="ECO:0000313" key="2">
    <source>
        <dbReference type="Proteomes" id="UP000297422"/>
    </source>
</evidence>
<protein>
    <recommendedName>
        <fullName evidence="3">Lipoprotein</fullName>
    </recommendedName>
</protein>
<accession>A0ABY2N9D8</accession>
<dbReference type="RefSeq" id="WP_135684298.1">
    <property type="nucleotide sequence ID" value="NZ_RQEQ01000036.1"/>
</dbReference>
<proteinExistence type="predicted"/>
<gene>
    <name evidence="1" type="ORF">EHQ90_05380</name>
</gene>